<comment type="caution">
    <text evidence="3">The sequence shown here is derived from an EMBL/GenBank/DDBJ whole genome shotgun (WGS) entry which is preliminary data.</text>
</comment>
<keyword evidence="1" id="KW-1133">Transmembrane helix</keyword>
<name>A0A7V5PRF9_CALAY</name>
<feature type="transmembrane region" description="Helical" evidence="1">
    <location>
        <begin position="58"/>
        <end position="80"/>
    </location>
</feature>
<evidence type="ECO:0000259" key="2">
    <source>
        <dbReference type="Pfam" id="PF18917"/>
    </source>
</evidence>
<dbReference type="Proteomes" id="UP000886124">
    <property type="component" value="Unassembled WGS sequence"/>
</dbReference>
<reference evidence="3" key="1">
    <citation type="journal article" date="2020" name="mSystems">
        <title>Genome- and Community-Level Interaction Insights into Carbon Utilization and Element Cycling Functions of Hydrothermarchaeota in Hydrothermal Sediment.</title>
        <authorList>
            <person name="Zhou Z."/>
            <person name="Liu Y."/>
            <person name="Xu W."/>
            <person name="Pan J."/>
            <person name="Luo Z.H."/>
            <person name="Li M."/>
        </authorList>
    </citation>
    <scope>NUCLEOTIDE SEQUENCE [LARGE SCALE GENOMIC DNA]</scope>
    <source>
        <strain evidence="3">HyVt-527</strain>
    </source>
</reference>
<dbReference type="EMBL" id="DROD01000748">
    <property type="protein sequence ID" value="HHJ53884.1"/>
    <property type="molecule type" value="Genomic_DNA"/>
</dbReference>
<evidence type="ECO:0000313" key="3">
    <source>
        <dbReference type="EMBL" id="HHJ53884.1"/>
    </source>
</evidence>
<feature type="transmembrane region" description="Helical" evidence="1">
    <location>
        <begin position="112"/>
        <end position="128"/>
    </location>
</feature>
<dbReference type="AlphaFoldDB" id="A0A7V5PRF9"/>
<gene>
    <name evidence="3" type="ORF">ENJ89_11865</name>
</gene>
<sequence>MNRRNQSIGLGFIFLGIIFLLENLSVFQFNFLQIWPVIVALVGLGFLLGFANNRQNAALLMPGVILIIYGGLFLYCRVFGWGNIQTLWPLLLIAPGLGFLVLYLFNPQQKNLLWPSAILIVLGFLFLFRHIPYLKYWPVLLVILGVVLIFRRKPLFGKDNDRSV</sequence>
<evidence type="ECO:0000256" key="1">
    <source>
        <dbReference type="SAM" id="Phobius"/>
    </source>
</evidence>
<protein>
    <recommendedName>
        <fullName evidence="2">LiaI-LiaF-like transmembrane region domain-containing protein</fullName>
    </recommendedName>
</protein>
<keyword evidence="1" id="KW-0812">Transmembrane</keyword>
<accession>A0A7V5PRF9</accession>
<feature type="domain" description="LiaI-LiaF-like transmembrane region" evidence="2">
    <location>
        <begin position="8"/>
        <end position="47"/>
    </location>
</feature>
<feature type="transmembrane region" description="Helical" evidence="1">
    <location>
        <begin position="33"/>
        <end position="51"/>
    </location>
</feature>
<proteinExistence type="predicted"/>
<feature type="transmembrane region" description="Helical" evidence="1">
    <location>
        <begin position="86"/>
        <end position="105"/>
    </location>
</feature>
<feature type="transmembrane region" description="Helical" evidence="1">
    <location>
        <begin position="134"/>
        <end position="150"/>
    </location>
</feature>
<dbReference type="InterPro" id="IPR043726">
    <property type="entry name" value="LiaI-LiaF-like_TM1"/>
</dbReference>
<keyword evidence="1" id="KW-0472">Membrane</keyword>
<dbReference type="Pfam" id="PF18917">
    <property type="entry name" value="LiaI-LiaF-like_TM1"/>
    <property type="match status" value="1"/>
</dbReference>
<feature type="transmembrane region" description="Helical" evidence="1">
    <location>
        <begin position="7"/>
        <end position="27"/>
    </location>
</feature>
<organism evidence="3">
    <name type="scientific">Caldithrix abyssi</name>
    <dbReference type="NCBI Taxonomy" id="187145"/>
    <lineage>
        <taxon>Bacteria</taxon>
        <taxon>Pseudomonadati</taxon>
        <taxon>Calditrichota</taxon>
        <taxon>Calditrichia</taxon>
        <taxon>Calditrichales</taxon>
        <taxon>Calditrichaceae</taxon>
        <taxon>Caldithrix</taxon>
    </lineage>
</organism>